<protein>
    <submittedName>
        <fullName evidence="2">Uncharacterized protein</fullName>
    </submittedName>
</protein>
<gene>
    <name evidence="2" type="ORF">K452DRAFT_80108</name>
</gene>
<evidence type="ECO:0000313" key="2">
    <source>
        <dbReference type="EMBL" id="KAF2139046.1"/>
    </source>
</evidence>
<feature type="compositionally biased region" description="Basic and acidic residues" evidence="1">
    <location>
        <begin position="190"/>
        <end position="199"/>
    </location>
</feature>
<feature type="region of interest" description="Disordered" evidence="1">
    <location>
        <begin position="242"/>
        <end position="266"/>
    </location>
</feature>
<accession>A0A6A6B5B6</accession>
<dbReference type="EMBL" id="ML995494">
    <property type="protein sequence ID" value="KAF2139046.1"/>
    <property type="molecule type" value="Genomic_DNA"/>
</dbReference>
<dbReference type="Proteomes" id="UP000799438">
    <property type="component" value="Unassembled WGS sequence"/>
</dbReference>
<feature type="region of interest" description="Disordered" evidence="1">
    <location>
        <begin position="70"/>
        <end position="94"/>
    </location>
</feature>
<evidence type="ECO:0000256" key="1">
    <source>
        <dbReference type="SAM" id="MobiDB-lite"/>
    </source>
</evidence>
<reference evidence="2" key="1">
    <citation type="journal article" date="2020" name="Stud. Mycol.">
        <title>101 Dothideomycetes genomes: a test case for predicting lifestyles and emergence of pathogens.</title>
        <authorList>
            <person name="Haridas S."/>
            <person name="Albert R."/>
            <person name="Binder M."/>
            <person name="Bloem J."/>
            <person name="Labutti K."/>
            <person name="Salamov A."/>
            <person name="Andreopoulos B."/>
            <person name="Baker S."/>
            <person name="Barry K."/>
            <person name="Bills G."/>
            <person name="Bluhm B."/>
            <person name="Cannon C."/>
            <person name="Castanera R."/>
            <person name="Culley D."/>
            <person name="Daum C."/>
            <person name="Ezra D."/>
            <person name="Gonzalez J."/>
            <person name="Henrissat B."/>
            <person name="Kuo A."/>
            <person name="Liang C."/>
            <person name="Lipzen A."/>
            <person name="Lutzoni F."/>
            <person name="Magnuson J."/>
            <person name="Mondo S."/>
            <person name="Nolan M."/>
            <person name="Ohm R."/>
            <person name="Pangilinan J."/>
            <person name="Park H.-J."/>
            <person name="Ramirez L."/>
            <person name="Alfaro M."/>
            <person name="Sun H."/>
            <person name="Tritt A."/>
            <person name="Yoshinaga Y."/>
            <person name="Zwiers L.-H."/>
            <person name="Turgeon B."/>
            <person name="Goodwin S."/>
            <person name="Spatafora J."/>
            <person name="Crous P."/>
            <person name="Grigoriev I."/>
        </authorList>
    </citation>
    <scope>NUCLEOTIDE SEQUENCE</scope>
    <source>
        <strain evidence="2">CBS 121167</strain>
    </source>
</reference>
<keyword evidence="3" id="KW-1185">Reference proteome</keyword>
<dbReference type="GeneID" id="54304672"/>
<name>A0A6A6B5B6_9PEZI</name>
<feature type="region of interest" description="Disordered" evidence="1">
    <location>
        <begin position="179"/>
        <end position="203"/>
    </location>
</feature>
<proteinExistence type="predicted"/>
<evidence type="ECO:0000313" key="3">
    <source>
        <dbReference type="Proteomes" id="UP000799438"/>
    </source>
</evidence>
<sequence>MEVVLLPRSRAAHGSGAWDETVSIELMVRCDGDARNRLRAPEAERCMAPFPARRALRGRCVIPRAWASEPPSRMPLQDRPGFDPLPRQRDESSVARPRHAASWALWALPQSVNHIYQRAEQCHLVAQGRRRRRGIRRPATARPGPAIYLPISSQPARPVPIPEPMLAWAFAFFFAPAESSPRSRSTGIPRRSEQKEPIASHRQSGRATCHVLVKRDVICDARRTARRTKACFAVRCPEVEGEEEIPTTTVPRELRLDRHPARALRP</sequence>
<dbReference type="RefSeq" id="XP_033394759.1">
    <property type="nucleotide sequence ID" value="XM_033547165.1"/>
</dbReference>
<dbReference type="AlphaFoldDB" id="A0A6A6B5B6"/>
<organism evidence="2 3">
    <name type="scientific">Aplosporella prunicola CBS 121167</name>
    <dbReference type="NCBI Taxonomy" id="1176127"/>
    <lineage>
        <taxon>Eukaryota</taxon>
        <taxon>Fungi</taxon>
        <taxon>Dikarya</taxon>
        <taxon>Ascomycota</taxon>
        <taxon>Pezizomycotina</taxon>
        <taxon>Dothideomycetes</taxon>
        <taxon>Dothideomycetes incertae sedis</taxon>
        <taxon>Botryosphaeriales</taxon>
        <taxon>Aplosporellaceae</taxon>
        <taxon>Aplosporella</taxon>
    </lineage>
</organism>